<dbReference type="InterPro" id="IPR009057">
    <property type="entry name" value="Homeodomain-like_sf"/>
</dbReference>
<evidence type="ECO:0000313" key="5">
    <source>
        <dbReference type="EMBL" id="PWJ42301.1"/>
    </source>
</evidence>
<dbReference type="PRINTS" id="PR00032">
    <property type="entry name" value="HTHARAC"/>
</dbReference>
<protein>
    <submittedName>
        <fullName evidence="5">AraC family transcriptional regulator</fullName>
    </submittedName>
</protein>
<gene>
    <name evidence="5" type="ORF">BC781_103553</name>
</gene>
<reference evidence="5 6" key="1">
    <citation type="submission" date="2018-03" db="EMBL/GenBank/DDBJ databases">
        <title>Genomic Encyclopedia of Archaeal and Bacterial Type Strains, Phase II (KMG-II): from individual species to whole genera.</title>
        <authorList>
            <person name="Goeker M."/>
        </authorList>
    </citation>
    <scope>NUCLEOTIDE SEQUENCE [LARGE SCALE GENOMIC DNA]</scope>
    <source>
        <strain evidence="5 6">DSM 28229</strain>
    </source>
</reference>
<dbReference type="PANTHER" id="PTHR43280:SF32">
    <property type="entry name" value="TRANSCRIPTIONAL REGULATORY PROTEIN"/>
    <property type="match status" value="1"/>
</dbReference>
<evidence type="ECO:0000256" key="2">
    <source>
        <dbReference type="ARBA" id="ARBA00023125"/>
    </source>
</evidence>
<keyword evidence="3" id="KW-0804">Transcription</keyword>
<dbReference type="AlphaFoldDB" id="A0A315Z9U4"/>
<dbReference type="SUPFAM" id="SSF46689">
    <property type="entry name" value="Homeodomain-like"/>
    <property type="match status" value="1"/>
</dbReference>
<organism evidence="5 6">
    <name type="scientific">Sediminitomix flava</name>
    <dbReference type="NCBI Taxonomy" id="379075"/>
    <lineage>
        <taxon>Bacteria</taxon>
        <taxon>Pseudomonadati</taxon>
        <taxon>Bacteroidota</taxon>
        <taxon>Cytophagia</taxon>
        <taxon>Cytophagales</taxon>
        <taxon>Flammeovirgaceae</taxon>
        <taxon>Sediminitomix</taxon>
    </lineage>
</organism>
<sequence length="275" mass="32149">MLDVKDKIERNQLLKVEAFRKNVRVTKAHKHNNYFELVLLTKGSGFHTIDEEQIDIQTPIAFCIQKDQSHFWDMDSEPEGFVLILRNDFLLESNDKPLIDFFYQLSEQSHLHLKSSETISLIFEALIQECSHDFLNYFVIEGLLKALFSKLIQNLTSLNKKDQGALNAKHNNLYQSFLGILNQDLNVDRNVAFYADKLNTSPQNLNAICRKHENKSAKEVISFFMIKEAKRLLRYTNETVSEIAFHLGFKDPSHFVKYFKRSEEVTPKAFRELNR</sequence>
<evidence type="ECO:0000256" key="1">
    <source>
        <dbReference type="ARBA" id="ARBA00023015"/>
    </source>
</evidence>
<dbReference type="InterPro" id="IPR018060">
    <property type="entry name" value="HTH_AraC"/>
</dbReference>
<keyword evidence="6" id="KW-1185">Reference proteome</keyword>
<dbReference type="Gene3D" id="1.10.10.60">
    <property type="entry name" value="Homeodomain-like"/>
    <property type="match status" value="1"/>
</dbReference>
<keyword evidence="2" id="KW-0238">DNA-binding</keyword>
<dbReference type="PANTHER" id="PTHR43280">
    <property type="entry name" value="ARAC-FAMILY TRANSCRIPTIONAL REGULATOR"/>
    <property type="match status" value="1"/>
</dbReference>
<dbReference type="EMBL" id="QGDO01000003">
    <property type="protein sequence ID" value="PWJ42301.1"/>
    <property type="molecule type" value="Genomic_DNA"/>
</dbReference>
<dbReference type="RefSeq" id="WP_109619132.1">
    <property type="nucleotide sequence ID" value="NZ_QGDO01000003.1"/>
</dbReference>
<dbReference type="OrthoDB" id="9793451at2"/>
<dbReference type="Proteomes" id="UP000245535">
    <property type="component" value="Unassembled WGS sequence"/>
</dbReference>
<proteinExistence type="predicted"/>
<dbReference type="SMART" id="SM00342">
    <property type="entry name" value="HTH_ARAC"/>
    <property type="match status" value="1"/>
</dbReference>
<dbReference type="GO" id="GO:0043565">
    <property type="term" value="F:sequence-specific DNA binding"/>
    <property type="evidence" value="ECO:0007669"/>
    <property type="project" value="InterPro"/>
</dbReference>
<evidence type="ECO:0000259" key="4">
    <source>
        <dbReference type="PROSITE" id="PS01124"/>
    </source>
</evidence>
<comment type="caution">
    <text evidence="5">The sequence shown here is derived from an EMBL/GenBank/DDBJ whole genome shotgun (WGS) entry which is preliminary data.</text>
</comment>
<dbReference type="Pfam" id="PF12833">
    <property type="entry name" value="HTH_18"/>
    <property type="match status" value="1"/>
</dbReference>
<dbReference type="PROSITE" id="PS01124">
    <property type="entry name" value="HTH_ARAC_FAMILY_2"/>
    <property type="match status" value="1"/>
</dbReference>
<evidence type="ECO:0000313" key="6">
    <source>
        <dbReference type="Proteomes" id="UP000245535"/>
    </source>
</evidence>
<name>A0A315Z9U4_SEDFL</name>
<evidence type="ECO:0000256" key="3">
    <source>
        <dbReference type="ARBA" id="ARBA00023163"/>
    </source>
</evidence>
<accession>A0A315Z9U4</accession>
<dbReference type="GO" id="GO:0003700">
    <property type="term" value="F:DNA-binding transcription factor activity"/>
    <property type="evidence" value="ECO:0007669"/>
    <property type="project" value="InterPro"/>
</dbReference>
<dbReference type="InterPro" id="IPR020449">
    <property type="entry name" value="Tscrpt_reg_AraC-type_HTH"/>
</dbReference>
<keyword evidence="1" id="KW-0805">Transcription regulation</keyword>
<feature type="domain" description="HTH araC/xylS-type" evidence="4">
    <location>
        <begin position="175"/>
        <end position="273"/>
    </location>
</feature>